<organism evidence="1 2">
    <name type="scientific">Symbiodinium microadriaticum</name>
    <name type="common">Dinoflagellate</name>
    <name type="synonym">Zooxanthella microadriatica</name>
    <dbReference type="NCBI Taxonomy" id="2951"/>
    <lineage>
        <taxon>Eukaryota</taxon>
        <taxon>Sar</taxon>
        <taxon>Alveolata</taxon>
        <taxon>Dinophyceae</taxon>
        <taxon>Suessiales</taxon>
        <taxon>Symbiodiniaceae</taxon>
        <taxon>Symbiodinium</taxon>
    </lineage>
</organism>
<evidence type="ECO:0000313" key="1">
    <source>
        <dbReference type="EMBL" id="OLP85043.1"/>
    </source>
</evidence>
<dbReference type="EMBL" id="LSRX01000998">
    <property type="protein sequence ID" value="OLP85043.1"/>
    <property type="molecule type" value="Genomic_DNA"/>
</dbReference>
<dbReference type="AlphaFoldDB" id="A0A1Q9CQ49"/>
<protein>
    <submittedName>
        <fullName evidence="1">Uncharacterized protein</fullName>
    </submittedName>
</protein>
<accession>A0A1Q9CQ49</accession>
<name>A0A1Q9CQ49_SYMMI</name>
<comment type="caution">
    <text evidence="1">The sequence shown here is derived from an EMBL/GenBank/DDBJ whole genome shotgun (WGS) entry which is preliminary data.</text>
</comment>
<keyword evidence="2" id="KW-1185">Reference proteome</keyword>
<gene>
    <name evidence="1" type="ORF">AK812_SmicGene34008</name>
</gene>
<proteinExistence type="predicted"/>
<dbReference type="OrthoDB" id="408457at2759"/>
<evidence type="ECO:0000313" key="2">
    <source>
        <dbReference type="Proteomes" id="UP000186817"/>
    </source>
</evidence>
<dbReference type="Proteomes" id="UP000186817">
    <property type="component" value="Unassembled WGS sequence"/>
</dbReference>
<sequence length="452" mass="50976">MPEVMAEQFAGLSKACADKAASSGSDVHRWQHEQHSGRTESFVLFYEALALQPRETLEALAKFLQLEVSLTEEQIAEWQGVTKPGERCQISSYPPWIASYLSSILQKELPEDLRGHWASCAGNVSWAPEPCPRGTELEVHNESRHGDICRRSRDYMCPNMCRQLVDAPYCAGKEQEDPCRAAAAAATWQDMLVPNPHTPWVISTYYEASSKKDGREDARQLTLATWAQHWQRAGWKTRVLGLVDAQKSPFYKQLLVKFAQIPLGQNPEYEKACYFRYLAMSEAGGGWMSDYDTLPLHFPATSDLVGNGRFTVLQGHIPALMSGSQEEWARMSRLLVESAVMLTRQTPMPALVSDMHAMAGLVDKSGLKNKSEDALNSFYMVADAKDYVRTLKRPTSSLICRRFTFFRLAIHVSHASLAAGLALKDADVETQRPHFMNQTMERFWECLEMENP</sequence>
<reference evidence="1 2" key="1">
    <citation type="submission" date="2016-02" db="EMBL/GenBank/DDBJ databases">
        <title>Genome analysis of coral dinoflagellate symbionts highlights evolutionary adaptations to a symbiotic lifestyle.</title>
        <authorList>
            <person name="Aranda M."/>
            <person name="Li Y."/>
            <person name="Liew Y.J."/>
            <person name="Baumgarten S."/>
            <person name="Simakov O."/>
            <person name="Wilson M."/>
            <person name="Piel J."/>
            <person name="Ashoor H."/>
            <person name="Bougouffa S."/>
            <person name="Bajic V.B."/>
            <person name="Ryu T."/>
            <person name="Ravasi T."/>
            <person name="Bayer T."/>
            <person name="Micklem G."/>
            <person name="Kim H."/>
            <person name="Bhak J."/>
            <person name="Lajeunesse T.C."/>
            <person name="Voolstra C.R."/>
        </authorList>
    </citation>
    <scope>NUCLEOTIDE SEQUENCE [LARGE SCALE GENOMIC DNA]</scope>
    <source>
        <strain evidence="1 2">CCMP2467</strain>
    </source>
</reference>